<dbReference type="InterPro" id="IPR013611">
    <property type="entry name" value="Transp-assoc_OB_typ2"/>
</dbReference>
<accession>A0A6B1DSK8</accession>
<dbReference type="InterPro" id="IPR050093">
    <property type="entry name" value="ABC_SmlMolc_Importer"/>
</dbReference>
<dbReference type="Gene3D" id="2.40.50.140">
    <property type="entry name" value="Nucleic acid-binding proteins"/>
    <property type="match status" value="1"/>
</dbReference>
<dbReference type="PANTHER" id="PTHR42781:SF4">
    <property type="entry name" value="SPERMIDINE_PUTRESCINE IMPORT ATP-BINDING PROTEIN POTA"/>
    <property type="match status" value="1"/>
</dbReference>
<evidence type="ECO:0000256" key="5">
    <source>
        <dbReference type="ARBA" id="ARBA00023034"/>
    </source>
</evidence>
<dbReference type="SMART" id="SM00382">
    <property type="entry name" value="AAA"/>
    <property type="match status" value="1"/>
</dbReference>
<evidence type="ECO:0000256" key="7">
    <source>
        <dbReference type="ARBA" id="ARBA00023136"/>
    </source>
</evidence>
<dbReference type="Pfam" id="PF08402">
    <property type="entry name" value="TOBE_2"/>
    <property type="match status" value="1"/>
</dbReference>
<dbReference type="InterPro" id="IPR008628">
    <property type="entry name" value="GPP34-like"/>
</dbReference>
<keyword evidence="7" id="KW-0472">Membrane</keyword>
<protein>
    <recommendedName>
        <fullName evidence="8">ABC-type quaternary amine transporter</fullName>
        <ecNumber evidence="8">7.6.2.9</ecNumber>
    </recommendedName>
</protein>
<dbReference type="InterPro" id="IPR008995">
    <property type="entry name" value="Mo/tungstate-bd_C_term_dom"/>
</dbReference>
<dbReference type="Gene3D" id="1.10.3630.10">
    <property type="entry name" value="yeast vps74-n-term truncation variant domain like"/>
    <property type="match status" value="1"/>
</dbReference>
<dbReference type="AlphaFoldDB" id="A0A6B1DSK8"/>
<dbReference type="PROSITE" id="PS50893">
    <property type="entry name" value="ABC_TRANSPORTER_2"/>
    <property type="match status" value="1"/>
</dbReference>
<reference evidence="10" key="1">
    <citation type="submission" date="2019-09" db="EMBL/GenBank/DDBJ databases">
        <title>Characterisation of the sponge microbiome using genome-centric metagenomics.</title>
        <authorList>
            <person name="Engelberts J.P."/>
            <person name="Robbins S.J."/>
            <person name="De Goeij J.M."/>
            <person name="Aranda M."/>
            <person name="Bell S.C."/>
            <person name="Webster N.S."/>
        </authorList>
    </citation>
    <scope>NUCLEOTIDE SEQUENCE</scope>
    <source>
        <strain evidence="10">SB0662_bin_9</strain>
    </source>
</reference>
<comment type="caution">
    <text evidence="10">The sequence shown here is derived from an EMBL/GenBank/DDBJ whole genome shotgun (WGS) entry which is preliminary data.</text>
</comment>
<evidence type="ECO:0000256" key="8">
    <source>
        <dbReference type="ARBA" id="ARBA00066388"/>
    </source>
</evidence>
<keyword evidence="3" id="KW-0547">Nucleotide-binding</keyword>
<evidence type="ECO:0000256" key="2">
    <source>
        <dbReference type="ARBA" id="ARBA00022448"/>
    </source>
</evidence>
<comment type="subcellular location">
    <subcellularLocation>
        <location evidence="1">Golgi apparatus membrane</location>
        <topology evidence="1">Peripheral membrane protein</topology>
        <orientation evidence="1">Cytoplasmic side</orientation>
    </subcellularLocation>
</comment>
<keyword evidence="2" id="KW-0813">Transport</keyword>
<dbReference type="GO" id="GO:0015418">
    <property type="term" value="F:ABC-type quaternary ammonium compound transporting activity"/>
    <property type="evidence" value="ECO:0007669"/>
    <property type="project" value="UniProtKB-EC"/>
</dbReference>
<name>A0A6B1DSK8_9CHLR</name>
<proteinExistence type="predicted"/>
<keyword evidence="4 10" id="KW-0067">ATP-binding</keyword>
<dbReference type="InterPro" id="IPR027417">
    <property type="entry name" value="P-loop_NTPase"/>
</dbReference>
<dbReference type="GO" id="GO:0070273">
    <property type="term" value="F:phosphatidylinositol-4-phosphate binding"/>
    <property type="evidence" value="ECO:0007669"/>
    <property type="project" value="InterPro"/>
</dbReference>
<dbReference type="InterPro" id="IPR012340">
    <property type="entry name" value="NA-bd_OB-fold"/>
</dbReference>
<dbReference type="GO" id="GO:0005737">
    <property type="term" value="C:cytoplasm"/>
    <property type="evidence" value="ECO:0007669"/>
    <property type="project" value="UniProtKB-ARBA"/>
</dbReference>
<dbReference type="EC" id="7.6.2.9" evidence="8"/>
<dbReference type="Pfam" id="PF00005">
    <property type="entry name" value="ABC_tran"/>
    <property type="match status" value="1"/>
</dbReference>
<gene>
    <name evidence="10" type="ORF">F4Y08_03400</name>
</gene>
<keyword evidence="6" id="KW-0446">Lipid-binding</keyword>
<dbReference type="EMBL" id="VXPY01000018">
    <property type="protein sequence ID" value="MYD89374.1"/>
    <property type="molecule type" value="Genomic_DNA"/>
</dbReference>
<dbReference type="FunFam" id="3.40.50.300:FF:000425">
    <property type="entry name" value="Probable ABC transporter, ATP-binding subunit"/>
    <property type="match status" value="1"/>
</dbReference>
<feature type="domain" description="ABC transporter" evidence="9">
    <location>
        <begin position="226"/>
        <end position="457"/>
    </location>
</feature>
<evidence type="ECO:0000313" key="10">
    <source>
        <dbReference type="EMBL" id="MYD89374.1"/>
    </source>
</evidence>
<evidence type="ECO:0000256" key="4">
    <source>
        <dbReference type="ARBA" id="ARBA00022840"/>
    </source>
</evidence>
<dbReference type="SUPFAM" id="SSF50331">
    <property type="entry name" value="MOP-like"/>
    <property type="match status" value="1"/>
</dbReference>
<dbReference type="SUPFAM" id="SSF52540">
    <property type="entry name" value="P-loop containing nucleoside triphosphate hydrolases"/>
    <property type="match status" value="1"/>
</dbReference>
<evidence type="ECO:0000256" key="6">
    <source>
        <dbReference type="ARBA" id="ARBA00023121"/>
    </source>
</evidence>
<dbReference type="Pfam" id="PF05719">
    <property type="entry name" value="GPP34"/>
    <property type="match status" value="1"/>
</dbReference>
<keyword evidence="5" id="KW-0333">Golgi apparatus</keyword>
<organism evidence="10">
    <name type="scientific">Caldilineaceae bacterium SB0662_bin_9</name>
    <dbReference type="NCBI Taxonomy" id="2605258"/>
    <lineage>
        <taxon>Bacteria</taxon>
        <taxon>Bacillati</taxon>
        <taxon>Chloroflexota</taxon>
        <taxon>Caldilineae</taxon>
        <taxon>Caldilineales</taxon>
        <taxon>Caldilineaceae</taxon>
    </lineage>
</organism>
<dbReference type="InterPro" id="IPR003439">
    <property type="entry name" value="ABC_transporter-like_ATP-bd"/>
</dbReference>
<evidence type="ECO:0000259" key="9">
    <source>
        <dbReference type="PROSITE" id="PS50893"/>
    </source>
</evidence>
<dbReference type="PANTHER" id="PTHR42781">
    <property type="entry name" value="SPERMIDINE/PUTRESCINE IMPORT ATP-BINDING PROTEIN POTA"/>
    <property type="match status" value="1"/>
</dbReference>
<dbReference type="InterPro" id="IPR003593">
    <property type="entry name" value="AAA+_ATPase"/>
</dbReference>
<dbReference type="Gene3D" id="3.40.50.300">
    <property type="entry name" value="P-loop containing nucleotide triphosphate hydrolases"/>
    <property type="match status" value="1"/>
</dbReference>
<evidence type="ECO:0000256" key="3">
    <source>
        <dbReference type="ARBA" id="ARBA00022741"/>
    </source>
</evidence>
<evidence type="ECO:0000256" key="1">
    <source>
        <dbReference type="ARBA" id="ARBA00004255"/>
    </source>
</evidence>
<sequence length="569" mass="62805">MLRFAEELLLLLLDEERGDVSTRVSANTLNIVLSGALLMDLALEGRIDTDPDKLVVSDAGPIGDPLLDYALDDIRQATDTYDTGYWIRHFVRQGHTIRRMIVNRLVERGILESDVDGRILLSRMISLSRRYPLEDGTWLEEVRLRVIRVLFSDEIPAPRDIAIICLADACNLFSAILDSSELSTVRERIELLSRMDLIGRSVSTSLRDIASAHGPRAEGVSGAGFLSLRNLRKGFDGSSLIRIAELDVVEGEVLALLGPSGCGKTTTLRMVAGLSRPESGSIAVAGRVVDGPGIHVPAERRNVGMVFQDYALFPHLTVEGNIRFGLDGRSTDSAGRARDMMELTRLTHLANRRPAELSGGEQQRTALARSLAPNPHLLLLDEPFSSLDATLRKDLRREVRRILQDTGITTILVTHDQDEALSMCDRLALILEGEVQQVGTPQELYWSPRNEKVARFIGDVNLLPGMADGSLVVDSVLGRLPVQEARSGSVQVMLRPESVQVFYPEDEASVMARVLDVEYYGHDQVLNIRLQNGEKLLVRRDAIQPFLPGQTVSVRPVGVFPVYEVNTGT</sequence>
<dbReference type="GO" id="GO:0043190">
    <property type="term" value="C:ATP-binding cassette (ABC) transporter complex"/>
    <property type="evidence" value="ECO:0007669"/>
    <property type="project" value="InterPro"/>
</dbReference>
<dbReference type="GO" id="GO:0016887">
    <property type="term" value="F:ATP hydrolysis activity"/>
    <property type="evidence" value="ECO:0007669"/>
    <property type="project" value="InterPro"/>
</dbReference>
<dbReference type="GO" id="GO:0012505">
    <property type="term" value="C:endomembrane system"/>
    <property type="evidence" value="ECO:0007669"/>
    <property type="project" value="UniProtKB-ARBA"/>
</dbReference>
<dbReference type="GO" id="GO:0005524">
    <property type="term" value="F:ATP binding"/>
    <property type="evidence" value="ECO:0007669"/>
    <property type="project" value="UniProtKB-KW"/>
</dbReference>
<dbReference type="InterPro" id="IPR038261">
    <property type="entry name" value="GPP34-like_sf"/>
</dbReference>